<evidence type="ECO:0000256" key="15">
    <source>
        <dbReference type="ARBA" id="ARBA00069555"/>
    </source>
</evidence>
<evidence type="ECO:0000313" key="22">
    <source>
        <dbReference type="Proteomes" id="UP000504623"/>
    </source>
</evidence>
<dbReference type="OrthoDB" id="9946382at2759"/>
<evidence type="ECO:0000256" key="5">
    <source>
        <dbReference type="ARBA" id="ARBA00022692"/>
    </source>
</evidence>
<protein>
    <recommendedName>
        <fullName evidence="15">Interferon gamma receptor 1</fullName>
    </recommendedName>
    <alternativeName>
        <fullName evidence="16">Interferon gamma receptor alpha-chain</fullName>
    </alternativeName>
</protein>
<keyword evidence="12" id="KW-0325">Glycoprotein</keyword>
<accession>A0A9B0T7X9</accession>
<evidence type="ECO:0000256" key="12">
    <source>
        <dbReference type="ARBA" id="ARBA00023180"/>
    </source>
</evidence>
<dbReference type="GO" id="GO:0005886">
    <property type="term" value="C:plasma membrane"/>
    <property type="evidence" value="ECO:0007669"/>
    <property type="project" value="UniProtKB-SubCell"/>
</dbReference>
<evidence type="ECO:0000256" key="9">
    <source>
        <dbReference type="ARBA" id="ARBA00023136"/>
    </source>
</evidence>
<dbReference type="FunFam" id="2.60.40.10:FF:001244">
    <property type="entry name" value="Interferon gamma receptor 1"/>
    <property type="match status" value="1"/>
</dbReference>
<evidence type="ECO:0000256" key="13">
    <source>
        <dbReference type="ARBA" id="ARBA00023319"/>
    </source>
</evidence>
<feature type="signal peptide" evidence="19">
    <location>
        <begin position="1"/>
        <end position="15"/>
    </location>
</feature>
<evidence type="ECO:0000313" key="23">
    <source>
        <dbReference type="RefSeq" id="XP_006834774.1"/>
    </source>
</evidence>
<evidence type="ECO:0000256" key="3">
    <source>
        <dbReference type="ARBA" id="ARBA00022475"/>
    </source>
</evidence>
<evidence type="ECO:0000256" key="1">
    <source>
        <dbReference type="ARBA" id="ARBA00004251"/>
    </source>
</evidence>
<evidence type="ECO:0000256" key="14">
    <source>
        <dbReference type="ARBA" id="ARBA00063248"/>
    </source>
</evidence>
<feature type="domain" description="Fibronectin type-III" evidence="20">
    <location>
        <begin position="36"/>
        <end position="123"/>
    </location>
</feature>
<dbReference type="InterPro" id="IPR021126">
    <property type="entry name" value="IFN_gamma_rc_D2_pox/mammal"/>
</dbReference>
<feature type="transmembrane region" description="Helical" evidence="18">
    <location>
        <begin position="256"/>
        <end position="280"/>
    </location>
</feature>
<dbReference type="AlphaFoldDB" id="A0A9B0T7X9"/>
<dbReference type="PANTHER" id="PTHR20859">
    <property type="entry name" value="INTERFERON/INTERLEUKIN RECEPTOR"/>
    <property type="match status" value="1"/>
</dbReference>
<comment type="similarity">
    <text evidence="2">Belongs to the type II cytokine receptor family.</text>
</comment>
<evidence type="ECO:0000256" key="10">
    <source>
        <dbReference type="ARBA" id="ARBA00023157"/>
    </source>
</evidence>
<evidence type="ECO:0000256" key="8">
    <source>
        <dbReference type="ARBA" id="ARBA00022989"/>
    </source>
</evidence>
<dbReference type="GeneID" id="102830411"/>
<sequence length="489" mass="54728">MALFILLLFVLVVQARNSTIMGTAEPEPSSGIVSQRHRSPEVPVPTKVKIESYNINPVVYWEYQHTVPAPVFTVEVKNYKDGVWIPACQNISLHQCNIFEKVYDPSESVWVRVKARVGQKESAYVETKGFVVCEQGKIGPPKVDVKRQENQIIIDVFHPFIIINGKERTLFDYDEDACYNLIYDVYVRINGSEVSDKCYGEKVDECNPVQCWLSIPVSSVNAEYCVSAEGSTEWGVTTTKSEESCITLSDNSTYPIWIPVSAVIIFLVFIFILIIIFCHVKKMNCFKKKSITLPKSLVSVVKHATLETNPESKKYVSLITSYQPFVLEKDKAVSEEQLSPATVTSMHIEGIPGKLEHTEFSSETEVVIIEENSSDLVPGSPLTPVRRENSSHSHSNQSESCSITLNLYHSRNGSDSGLVESDSFLSDSEFPPNNKTEISTERQNSIILRNTTTSFGYDKPHVLVDLQVDNGGKESLIGYRLPADSNECS</sequence>
<dbReference type="Pfam" id="PF20634">
    <property type="entry name" value="IFNGR1_transm"/>
    <property type="match status" value="1"/>
</dbReference>
<dbReference type="GO" id="GO:0004896">
    <property type="term" value="F:cytokine receptor activity"/>
    <property type="evidence" value="ECO:0007669"/>
    <property type="project" value="InterPro"/>
</dbReference>
<evidence type="ECO:0000256" key="18">
    <source>
        <dbReference type="SAM" id="Phobius"/>
    </source>
</evidence>
<dbReference type="SUPFAM" id="SSF49265">
    <property type="entry name" value="Fibronectin type III"/>
    <property type="match status" value="2"/>
</dbReference>
<reference evidence="23" key="1">
    <citation type="submission" date="2025-08" db="UniProtKB">
        <authorList>
            <consortium name="RefSeq"/>
        </authorList>
    </citation>
    <scope>IDENTIFICATION</scope>
    <source>
        <tissue evidence="23">Spleen</tissue>
    </source>
</reference>
<keyword evidence="13" id="KW-0393">Immunoglobulin domain</keyword>
<dbReference type="InterPro" id="IPR008355">
    <property type="entry name" value="Interferon_gamma_rcpt_asu"/>
</dbReference>
<evidence type="ECO:0000256" key="17">
    <source>
        <dbReference type="SAM" id="MobiDB-lite"/>
    </source>
</evidence>
<dbReference type="Proteomes" id="UP000504623">
    <property type="component" value="Unplaced"/>
</dbReference>
<comment type="subcellular location">
    <subcellularLocation>
        <location evidence="1">Cell membrane</location>
        <topology evidence="1">Single-pass type I membrane protein</topology>
    </subcellularLocation>
</comment>
<evidence type="ECO:0000259" key="21">
    <source>
        <dbReference type="Pfam" id="PF07140"/>
    </source>
</evidence>
<evidence type="ECO:0000256" key="7">
    <source>
        <dbReference type="ARBA" id="ARBA00022843"/>
    </source>
</evidence>
<dbReference type="Pfam" id="PF07140">
    <property type="entry name" value="IFNGR1_D2"/>
    <property type="match status" value="1"/>
</dbReference>
<dbReference type="GO" id="GO:0060333">
    <property type="term" value="P:type II interferon-mediated signaling pathway"/>
    <property type="evidence" value="ECO:0007669"/>
    <property type="project" value="InterPro"/>
</dbReference>
<feature type="region of interest" description="Disordered" evidence="17">
    <location>
        <begin position="416"/>
        <end position="442"/>
    </location>
</feature>
<dbReference type="Gene3D" id="2.60.40.10">
    <property type="entry name" value="Immunoglobulins"/>
    <property type="match status" value="2"/>
</dbReference>
<evidence type="ECO:0000259" key="20">
    <source>
        <dbReference type="Pfam" id="PF01108"/>
    </source>
</evidence>
<dbReference type="PRINTS" id="PR01777">
    <property type="entry name" value="INTERFERONGR"/>
</dbReference>
<gene>
    <name evidence="23" type="primary">IFNGR1</name>
</gene>
<dbReference type="InterPro" id="IPR036116">
    <property type="entry name" value="FN3_sf"/>
</dbReference>
<evidence type="ECO:0000256" key="19">
    <source>
        <dbReference type="SAM" id="SignalP"/>
    </source>
</evidence>
<feature type="domain" description="Interferon gamma receptor D2" evidence="21">
    <location>
        <begin position="142"/>
        <end position="247"/>
    </location>
</feature>
<keyword evidence="6 19" id="KW-0732">Signal</keyword>
<name>A0A9B0T7X9_CHRAS</name>
<keyword evidence="11 23" id="KW-0675">Receptor</keyword>
<dbReference type="InterPro" id="IPR013783">
    <property type="entry name" value="Ig-like_fold"/>
</dbReference>
<keyword evidence="9 18" id="KW-0472">Membrane</keyword>
<dbReference type="InterPro" id="IPR050650">
    <property type="entry name" value="Type-II_Cytokine-TF_Rcpt"/>
</dbReference>
<evidence type="ECO:0000256" key="4">
    <source>
        <dbReference type="ARBA" id="ARBA00022553"/>
    </source>
</evidence>
<evidence type="ECO:0000256" key="2">
    <source>
        <dbReference type="ARBA" id="ARBA00005399"/>
    </source>
</evidence>
<dbReference type="FunFam" id="2.60.40.10:FF:001425">
    <property type="entry name" value="Interferon gamma receptor 1"/>
    <property type="match status" value="1"/>
</dbReference>
<evidence type="ECO:0000256" key="6">
    <source>
        <dbReference type="ARBA" id="ARBA00022729"/>
    </source>
</evidence>
<dbReference type="Pfam" id="PF01108">
    <property type="entry name" value="Tissue_fac"/>
    <property type="match status" value="1"/>
</dbReference>
<dbReference type="PANTHER" id="PTHR20859:SF5">
    <property type="entry name" value="INTERFERON GAMMA RECEPTOR 1"/>
    <property type="match status" value="1"/>
</dbReference>
<keyword evidence="7" id="KW-0832">Ubl conjugation</keyword>
<proteinExistence type="inferred from homology"/>
<keyword evidence="22" id="KW-1185">Reference proteome</keyword>
<comment type="subunit">
    <text evidence="14">Monomer. Heterodimer with IFNGR2, to form the IFNG receptor complex. Interacts with JAK1. Interacts (when phosphorylated) with STAT1. Interacts with SOCS1.</text>
</comment>
<keyword evidence="10" id="KW-1015">Disulfide bond</keyword>
<dbReference type="CTD" id="3459"/>
<keyword evidence="8 18" id="KW-1133">Transmembrane helix</keyword>
<feature type="region of interest" description="Disordered" evidence="17">
    <location>
        <begin position="373"/>
        <end position="399"/>
    </location>
</feature>
<keyword evidence="3" id="KW-1003">Cell membrane</keyword>
<dbReference type="RefSeq" id="XP_006834774.1">
    <property type="nucleotide sequence ID" value="XM_006834711.1"/>
</dbReference>
<evidence type="ECO:0000256" key="11">
    <source>
        <dbReference type="ARBA" id="ARBA00023170"/>
    </source>
</evidence>
<feature type="compositionally biased region" description="Polar residues" evidence="17">
    <location>
        <begin position="423"/>
        <end position="442"/>
    </location>
</feature>
<dbReference type="GO" id="GO:0019955">
    <property type="term" value="F:cytokine binding"/>
    <property type="evidence" value="ECO:0007669"/>
    <property type="project" value="InterPro"/>
</dbReference>
<evidence type="ECO:0000256" key="16">
    <source>
        <dbReference type="ARBA" id="ARBA00082025"/>
    </source>
</evidence>
<keyword evidence="4" id="KW-0597">Phosphoprotein</keyword>
<feature type="chain" id="PRO_5038822713" description="Interferon gamma receptor 1" evidence="19">
    <location>
        <begin position="16"/>
        <end position="489"/>
    </location>
</feature>
<keyword evidence="5 18" id="KW-0812">Transmembrane</keyword>
<dbReference type="GO" id="GO:0009615">
    <property type="term" value="P:response to virus"/>
    <property type="evidence" value="ECO:0007669"/>
    <property type="project" value="UniProtKB-ARBA"/>
</dbReference>
<dbReference type="InterPro" id="IPR003961">
    <property type="entry name" value="FN3_dom"/>
</dbReference>
<organism evidence="22 23">
    <name type="scientific">Chrysochloris asiatica</name>
    <name type="common">Cape golden mole</name>
    <dbReference type="NCBI Taxonomy" id="185453"/>
    <lineage>
        <taxon>Eukaryota</taxon>
        <taxon>Metazoa</taxon>
        <taxon>Chordata</taxon>
        <taxon>Craniata</taxon>
        <taxon>Vertebrata</taxon>
        <taxon>Euteleostomi</taxon>
        <taxon>Mammalia</taxon>
        <taxon>Eutheria</taxon>
        <taxon>Afrotheria</taxon>
        <taxon>Chrysochloridae</taxon>
        <taxon>Chrysochlorinae</taxon>
        <taxon>Chrysochloris</taxon>
    </lineage>
</organism>